<name>W9YK71_9EURO</name>
<dbReference type="eggNOG" id="ENOG502RP2A">
    <property type="taxonomic scope" value="Eukaryota"/>
</dbReference>
<evidence type="ECO:0000256" key="1">
    <source>
        <dbReference type="SAM" id="MobiDB-lite"/>
    </source>
</evidence>
<dbReference type="RefSeq" id="XP_007729823.1">
    <property type="nucleotide sequence ID" value="XM_007731633.1"/>
</dbReference>
<reference evidence="2 3" key="1">
    <citation type="submission" date="2013-03" db="EMBL/GenBank/DDBJ databases">
        <title>The Genome Sequence of Capronia epimyces CBS 606.96.</title>
        <authorList>
            <consortium name="The Broad Institute Genomics Platform"/>
            <person name="Cuomo C."/>
            <person name="de Hoog S."/>
            <person name="Gorbushina A."/>
            <person name="Walker B."/>
            <person name="Young S.K."/>
            <person name="Zeng Q."/>
            <person name="Gargeya S."/>
            <person name="Fitzgerald M."/>
            <person name="Haas B."/>
            <person name="Abouelleil A."/>
            <person name="Allen A.W."/>
            <person name="Alvarado L."/>
            <person name="Arachchi H.M."/>
            <person name="Berlin A.M."/>
            <person name="Chapman S.B."/>
            <person name="Gainer-Dewar J."/>
            <person name="Goldberg J."/>
            <person name="Griggs A."/>
            <person name="Gujja S."/>
            <person name="Hansen M."/>
            <person name="Howarth C."/>
            <person name="Imamovic A."/>
            <person name="Ireland A."/>
            <person name="Larimer J."/>
            <person name="McCowan C."/>
            <person name="Murphy C."/>
            <person name="Pearson M."/>
            <person name="Poon T.W."/>
            <person name="Priest M."/>
            <person name="Roberts A."/>
            <person name="Saif S."/>
            <person name="Shea T."/>
            <person name="Sisk P."/>
            <person name="Sykes S."/>
            <person name="Wortman J."/>
            <person name="Nusbaum C."/>
            <person name="Birren B."/>
        </authorList>
    </citation>
    <scope>NUCLEOTIDE SEQUENCE [LARGE SCALE GENOMIC DNA]</scope>
    <source>
        <strain evidence="2 3">CBS 606.96</strain>
    </source>
</reference>
<accession>W9YK71</accession>
<dbReference type="EMBL" id="AMGY01000001">
    <property type="protein sequence ID" value="EXJ92933.1"/>
    <property type="molecule type" value="Genomic_DNA"/>
</dbReference>
<dbReference type="OrthoDB" id="4148961at2759"/>
<feature type="region of interest" description="Disordered" evidence="1">
    <location>
        <begin position="144"/>
        <end position="167"/>
    </location>
</feature>
<evidence type="ECO:0000313" key="3">
    <source>
        <dbReference type="Proteomes" id="UP000019478"/>
    </source>
</evidence>
<evidence type="ECO:0000313" key="2">
    <source>
        <dbReference type="EMBL" id="EXJ92933.1"/>
    </source>
</evidence>
<sequence>MTQLPEAVQDALWTLQESTSIVYASYLRLRELVDERFDRLVPLPAQPVAASTRYSEGAFFNYVNHVTAERRYLLEDAHPDWKHKASRAGLHRYSDLAITFRGKEMTVGEWFSQLKAAETLWIQEAAQTELPEFESTVLEYRSLSSTPTSETSDASEDLIGLPVPTGRRPVDPEGLGLGFQMAKALEAL</sequence>
<keyword evidence="3" id="KW-1185">Reference proteome</keyword>
<protein>
    <submittedName>
        <fullName evidence="2">Uncharacterized protein</fullName>
    </submittedName>
</protein>
<dbReference type="GeneID" id="19165623"/>
<comment type="caution">
    <text evidence="2">The sequence shown here is derived from an EMBL/GenBank/DDBJ whole genome shotgun (WGS) entry which is preliminary data.</text>
</comment>
<proteinExistence type="predicted"/>
<gene>
    <name evidence="2" type="ORF">A1O3_01489</name>
</gene>
<dbReference type="Proteomes" id="UP000019478">
    <property type="component" value="Unassembled WGS sequence"/>
</dbReference>
<dbReference type="AlphaFoldDB" id="W9YK71"/>
<organism evidence="2 3">
    <name type="scientific">Capronia epimyces CBS 606.96</name>
    <dbReference type="NCBI Taxonomy" id="1182542"/>
    <lineage>
        <taxon>Eukaryota</taxon>
        <taxon>Fungi</taxon>
        <taxon>Dikarya</taxon>
        <taxon>Ascomycota</taxon>
        <taxon>Pezizomycotina</taxon>
        <taxon>Eurotiomycetes</taxon>
        <taxon>Chaetothyriomycetidae</taxon>
        <taxon>Chaetothyriales</taxon>
        <taxon>Herpotrichiellaceae</taxon>
        <taxon>Capronia</taxon>
    </lineage>
</organism>
<dbReference type="HOGENOM" id="CLU_081619_0_0_1"/>